<dbReference type="Pfam" id="PF07790">
    <property type="entry name" value="Pilin_N"/>
    <property type="match status" value="1"/>
</dbReference>
<dbReference type="EMBL" id="JBHSKX010000002">
    <property type="protein sequence ID" value="MFC5368495.1"/>
    <property type="molecule type" value="Genomic_DNA"/>
</dbReference>
<keyword evidence="2" id="KW-1133">Transmembrane helix</keyword>
<feature type="region of interest" description="Disordered" evidence="1">
    <location>
        <begin position="154"/>
        <end position="177"/>
    </location>
</feature>
<dbReference type="NCBIfam" id="TIGR02537">
    <property type="entry name" value="arch_flag_Nterm"/>
    <property type="match status" value="1"/>
</dbReference>
<evidence type="ECO:0000256" key="1">
    <source>
        <dbReference type="SAM" id="MobiDB-lite"/>
    </source>
</evidence>
<name>A0ABD5REL4_9EURY</name>
<comment type="caution">
    <text evidence="4">The sequence shown here is derived from an EMBL/GenBank/DDBJ whole genome shotgun (WGS) entry which is preliminary data.</text>
</comment>
<evidence type="ECO:0000313" key="4">
    <source>
        <dbReference type="EMBL" id="MFC5368495.1"/>
    </source>
</evidence>
<dbReference type="AlphaFoldDB" id="A0ABD5REL4"/>
<accession>A0ABD5REL4</accession>
<feature type="transmembrane region" description="Helical" evidence="2">
    <location>
        <begin position="12"/>
        <end position="38"/>
    </location>
</feature>
<sequence length="177" mass="18725">MSSTAGSGDNRAISPVIGVVLMVAIVVALASIFGAIALGFEDKLQEPAPAGAYERAYTASGEGNTDDRPFVVITHQFGQSADASNIRIQDDAGNSIYWEDVWTGGPVVKVGESVHIDGFGSDSVLNPICDAGQTYWIIWEDDDGDALTVQKWTVPRDPRLPPGSPSDSDGDGIPNWC</sequence>
<organism evidence="4 5">
    <name type="scientific">Salinirubrum litoreum</name>
    <dbReference type="NCBI Taxonomy" id="1126234"/>
    <lineage>
        <taxon>Archaea</taxon>
        <taxon>Methanobacteriati</taxon>
        <taxon>Methanobacteriota</taxon>
        <taxon>Stenosarchaea group</taxon>
        <taxon>Halobacteria</taxon>
        <taxon>Halobacteriales</taxon>
        <taxon>Haloferacaceae</taxon>
        <taxon>Salinirubrum</taxon>
    </lineage>
</organism>
<reference evidence="4 5" key="1">
    <citation type="journal article" date="2019" name="Int. J. Syst. Evol. Microbiol.">
        <title>The Global Catalogue of Microorganisms (GCM) 10K type strain sequencing project: providing services to taxonomists for standard genome sequencing and annotation.</title>
        <authorList>
            <consortium name="The Broad Institute Genomics Platform"/>
            <consortium name="The Broad Institute Genome Sequencing Center for Infectious Disease"/>
            <person name="Wu L."/>
            <person name="Ma J."/>
        </authorList>
    </citation>
    <scope>NUCLEOTIDE SEQUENCE [LARGE SCALE GENOMIC DNA]</scope>
    <source>
        <strain evidence="4 5">CGMCC 1.12237</strain>
    </source>
</reference>
<proteinExistence type="predicted"/>
<dbReference type="RefSeq" id="WP_227230770.1">
    <property type="nucleotide sequence ID" value="NZ_JAJCVJ010000002.1"/>
</dbReference>
<keyword evidence="5" id="KW-1185">Reference proteome</keyword>
<protein>
    <submittedName>
        <fullName evidence="4">Type IV pilin</fullName>
    </submittedName>
</protein>
<gene>
    <name evidence="4" type="ORF">ACFPJ5_16325</name>
</gene>
<keyword evidence="2" id="KW-0472">Membrane</keyword>
<evidence type="ECO:0000256" key="2">
    <source>
        <dbReference type="SAM" id="Phobius"/>
    </source>
</evidence>
<evidence type="ECO:0000259" key="3">
    <source>
        <dbReference type="Pfam" id="PF07790"/>
    </source>
</evidence>
<keyword evidence="2" id="KW-0812">Transmembrane</keyword>
<dbReference type="InterPro" id="IPR013373">
    <property type="entry name" value="Flagellin/pilin_N_arc"/>
</dbReference>
<evidence type="ECO:0000313" key="5">
    <source>
        <dbReference type="Proteomes" id="UP001596201"/>
    </source>
</evidence>
<dbReference type="InterPro" id="IPR012859">
    <property type="entry name" value="Pilin_N_archaeal"/>
</dbReference>
<feature type="domain" description="Archaeal Type IV pilin N-terminal" evidence="3">
    <location>
        <begin position="11"/>
        <end position="89"/>
    </location>
</feature>
<dbReference type="Proteomes" id="UP001596201">
    <property type="component" value="Unassembled WGS sequence"/>
</dbReference>